<dbReference type="SMART" id="SM00388">
    <property type="entry name" value="HisKA"/>
    <property type="match status" value="1"/>
</dbReference>
<dbReference type="SUPFAM" id="SSF55874">
    <property type="entry name" value="ATPase domain of HSP90 chaperone/DNA topoisomerase II/histidine kinase"/>
    <property type="match status" value="1"/>
</dbReference>
<dbReference type="SMART" id="SM00387">
    <property type="entry name" value="HATPase_c"/>
    <property type="match status" value="1"/>
</dbReference>
<comment type="caution">
    <text evidence="9">The sequence shown here is derived from an EMBL/GenBank/DDBJ whole genome shotgun (WGS) entry which is preliminary data.</text>
</comment>
<evidence type="ECO:0000259" key="8">
    <source>
        <dbReference type="PROSITE" id="PS50109"/>
    </source>
</evidence>
<accession>A0A023BWW8</accession>
<dbReference type="InterPro" id="IPR050351">
    <property type="entry name" value="BphY/WalK/GraS-like"/>
</dbReference>
<dbReference type="InterPro" id="IPR003661">
    <property type="entry name" value="HisK_dim/P_dom"/>
</dbReference>
<dbReference type="eggNOG" id="COG2205">
    <property type="taxonomic scope" value="Bacteria"/>
</dbReference>
<feature type="transmembrane region" description="Helical" evidence="7">
    <location>
        <begin position="9"/>
        <end position="27"/>
    </location>
</feature>
<evidence type="ECO:0000313" key="10">
    <source>
        <dbReference type="Proteomes" id="UP000023541"/>
    </source>
</evidence>
<dbReference type="InterPro" id="IPR004358">
    <property type="entry name" value="Sig_transdc_His_kin-like_C"/>
</dbReference>
<keyword evidence="7" id="KW-0472">Membrane</keyword>
<name>A0A023BWW8_9FLAO</name>
<dbReference type="InterPro" id="IPR005467">
    <property type="entry name" value="His_kinase_dom"/>
</dbReference>
<dbReference type="GO" id="GO:0000155">
    <property type="term" value="F:phosphorelay sensor kinase activity"/>
    <property type="evidence" value="ECO:0007669"/>
    <property type="project" value="InterPro"/>
</dbReference>
<protein>
    <recommendedName>
        <fullName evidence="2">histidine kinase</fullName>
        <ecNumber evidence="2">2.7.13.3</ecNumber>
    </recommendedName>
</protein>
<dbReference type="SUPFAM" id="SSF47384">
    <property type="entry name" value="Homodimeric domain of signal transducing histidine kinase"/>
    <property type="match status" value="1"/>
</dbReference>
<dbReference type="Pfam" id="PF00512">
    <property type="entry name" value="HisKA"/>
    <property type="match status" value="1"/>
</dbReference>
<evidence type="ECO:0000256" key="3">
    <source>
        <dbReference type="ARBA" id="ARBA00022553"/>
    </source>
</evidence>
<dbReference type="Proteomes" id="UP000023541">
    <property type="component" value="Unassembled WGS sequence"/>
</dbReference>
<dbReference type="CDD" id="cd00082">
    <property type="entry name" value="HisKA"/>
    <property type="match status" value="1"/>
</dbReference>
<dbReference type="EC" id="2.7.13.3" evidence="2"/>
<comment type="catalytic activity">
    <reaction evidence="1">
        <text>ATP + protein L-histidine = ADP + protein N-phospho-L-histidine.</text>
        <dbReference type="EC" id="2.7.13.3"/>
    </reaction>
</comment>
<dbReference type="InterPro" id="IPR036097">
    <property type="entry name" value="HisK_dim/P_sf"/>
</dbReference>
<dbReference type="Pfam" id="PF02518">
    <property type="entry name" value="HATPase_c"/>
    <property type="match status" value="1"/>
</dbReference>
<feature type="transmembrane region" description="Helical" evidence="7">
    <location>
        <begin position="250"/>
        <end position="271"/>
    </location>
</feature>
<evidence type="ECO:0000256" key="5">
    <source>
        <dbReference type="ARBA" id="ARBA00022777"/>
    </source>
</evidence>
<dbReference type="PANTHER" id="PTHR45453">
    <property type="entry name" value="PHOSPHATE REGULON SENSOR PROTEIN PHOR"/>
    <property type="match status" value="1"/>
</dbReference>
<organism evidence="9 10">
    <name type="scientific">Aquimarina atlantica</name>
    <dbReference type="NCBI Taxonomy" id="1317122"/>
    <lineage>
        <taxon>Bacteria</taxon>
        <taxon>Pseudomonadati</taxon>
        <taxon>Bacteroidota</taxon>
        <taxon>Flavobacteriia</taxon>
        <taxon>Flavobacteriales</taxon>
        <taxon>Flavobacteriaceae</taxon>
        <taxon>Aquimarina</taxon>
    </lineage>
</organism>
<evidence type="ECO:0000256" key="6">
    <source>
        <dbReference type="ARBA" id="ARBA00023012"/>
    </source>
</evidence>
<evidence type="ECO:0000256" key="2">
    <source>
        <dbReference type="ARBA" id="ARBA00012438"/>
    </source>
</evidence>
<dbReference type="AlphaFoldDB" id="A0A023BWW8"/>
<dbReference type="InterPro" id="IPR003594">
    <property type="entry name" value="HATPase_dom"/>
</dbReference>
<sequence>MQKNRYKSILYFISSVILVTLVIQIYWNFKNYQASKQQLVNEVQISLDNAVDQYYEELAKNQTFSFISNPKNLNHFSNKQLDKILKRIDSTQKHFSRSNLSDSIKTSEISFYRNKNIDSTKQFIKVLQLSDSIETMLNISEHDSITVSTNTNPFETLTSKIVISISQDKVNLNTIDSLLKVELVRKKVSADYTLKYTNGLEQLHNNNTCDTLTIDKSQLYTQSKSSYLPPHSSLKLFFTNTTITILKKNLLGILLSFILMAAVIGCLLYLLQIITHQKQLAALKNDLISNITHEFKTPIATISAALEGIQNFNQENDQEKTKKYIKISSGQLNKLNTMVEKILETATLDSDELQLNLEETNLTPLIHTIAEKHKVNSPEKNITFINSHENIWRKIDVFHFENAINNIVDNAIKYGGNTVGISITNTDLHILIEIRDNGTGLTKAHKEKIFEKFYRVPKGNTHDVKGFGIGLFYTKTIIEKHKGTIQLSLDQGLTNFKITLPNG</sequence>
<keyword evidence="4" id="KW-0808">Transferase</keyword>
<dbReference type="GO" id="GO:0004721">
    <property type="term" value="F:phosphoprotein phosphatase activity"/>
    <property type="evidence" value="ECO:0007669"/>
    <property type="project" value="TreeGrafter"/>
</dbReference>
<keyword evidence="7" id="KW-1133">Transmembrane helix</keyword>
<keyword evidence="3" id="KW-0597">Phosphoprotein</keyword>
<keyword evidence="10" id="KW-1185">Reference proteome</keyword>
<dbReference type="CDD" id="cd00075">
    <property type="entry name" value="HATPase"/>
    <property type="match status" value="1"/>
</dbReference>
<dbReference type="PROSITE" id="PS50109">
    <property type="entry name" value="HIS_KIN"/>
    <property type="match status" value="1"/>
</dbReference>
<evidence type="ECO:0000313" key="9">
    <source>
        <dbReference type="EMBL" id="EZH74515.1"/>
    </source>
</evidence>
<dbReference type="Gene3D" id="3.30.565.10">
    <property type="entry name" value="Histidine kinase-like ATPase, C-terminal domain"/>
    <property type="match status" value="1"/>
</dbReference>
<gene>
    <name evidence="9" type="ORF">ATO12_12150</name>
</gene>
<reference evidence="9 10" key="1">
    <citation type="submission" date="2014-04" db="EMBL/GenBank/DDBJ databases">
        <title>Aquimarina sp. 22II-S11-z7 Genome Sequencing.</title>
        <authorList>
            <person name="Lai Q."/>
        </authorList>
    </citation>
    <scope>NUCLEOTIDE SEQUENCE [LARGE SCALE GENOMIC DNA]</scope>
    <source>
        <strain evidence="9 10">22II-S11-z7</strain>
    </source>
</reference>
<keyword evidence="5" id="KW-0418">Kinase</keyword>
<evidence type="ECO:0000256" key="7">
    <source>
        <dbReference type="SAM" id="Phobius"/>
    </source>
</evidence>
<dbReference type="PANTHER" id="PTHR45453:SF1">
    <property type="entry name" value="PHOSPHATE REGULON SENSOR PROTEIN PHOR"/>
    <property type="match status" value="1"/>
</dbReference>
<feature type="domain" description="Histidine kinase" evidence="8">
    <location>
        <begin position="290"/>
        <end position="503"/>
    </location>
</feature>
<dbReference type="PRINTS" id="PR00344">
    <property type="entry name" value="BCTRLSENSOR"/>
</dbReference>
<evidence type="ECO:0000256" key="4">
    <source>
        <dbReference type="ARBA" id="ARBA00022679"/>
    </source>
</evidence>
<dbReference type="EMBL" id="AQRA01000003">
    <property type="protein sequence ID" value="EZH74515.1"/>
    <property type="molecule type" value="Genomic_DNA"/>
</dbReference>
<dbReference type="GO" id="GO:0005886">
    <property type="term" value="C:plasma membrane"/>
    <property type="evidence" value="ECO:0007669"/>
    <property type="project" value="TreeGrafter"/>
</dbReference>
<dbReference type="RefSeq" id="WP_034241019.1">
    <property type="nucleotide sequence ID" value="NZ_AQRA01000003.1"/>
</dbReference>
<proteinExistence type="predicted"/>
<dbReference type="STRING" id="1317122.ATO12_12150"/>
<keyword evidence="7" id="KW-0812">Transmembrane</keyword>
<dbReference type="GO" id="GO:0016036">
    <property type="term" value="P:cellular response to phosphate starvation"/>
    <property type="evidence" value="ECO:0007669"/>
    <property type="project" value="TreeGrafter"/>
</dbReference>
<dbReference type="OrthoDB" id="1933776at2"/>
<dbReference type="InterPro" id="IPR036890">
    <property type="entry name" value="HATPase_C_sf"/>
</dbReference>
<keyword evidence="6" id="KW-0902">Two-component regulatory system</keyword>
<evidence type="ECO:0000256" key="1">
    <source>
        <dbReference type="ARBA" id="ARBA00000085"/>
    </source>
</evidence>
<dbReference type="Gene3D" id="1.10.287.130">
    <property type="match status" value="1"/>
</dbReference>